<dbReference type="InterPro" id="IPR005467">
    <property type="entry name" value="His_kinase_dom"/>
</dbReference>
<dbReference type="InterPro" id="IPR003661">
    <property type="entry name" value="HisK_dim/P_dom"/>
</dbReference>
<dbReference type="CDD" id="cd00130">
    <property type="entry name" value="PAS"/>
    <property type="match status" value="3"/>
</dbReference>
<protein>
    <submittedName>
        <fullName evidence="6">PAS domain S-box protein</fullName>
    </submittedName>
</protein>
<dbReference type="PROSITE" id="PS50113">
    <property type="entry name" value="PAC"/>
    <property type="match status" value="2"/>
</dbReference>
<dbReference type="Pfam" id="PF08448">
    <property type="entry name" value="PAS_4"/>
    <property type="match status" value="2"/>
</dbReference>
<dbReference type="KEGG" id="hra:EI982_14850"/>
<dbReference type="Gene3D" id="3.30.565.10">
    <property type="entry name" value="Histidine kinase-like ATPase, C-terminal domain"/>
    <property type="match status" value="1"/>
</dbReference>
<evidence type="ECO:0000259" key="3">
    <source>
        <dbReference type="PROSITE" id="PS50110"/>
    </source>
</evidence>
<dbReference type="InterPro" id="IPR013656">
    <property type="entry name" value="PAS_4"/>
</dbReference>
<comment type="caution">
    <text evidence="1">Lacks conserved residue(s) required for the propagation of feature annotation.</text>
</comment>
<dbReference type="PROSITE" id="PS50112">
    <property type="entry name" value="PAS"/>
    <property type="match status" value="3"/>
</dbReference>
<reference evidence="6 7" key="1">
    <citation type="submission" date="2018-12" db="EMBL/GenBank/DDBJ databases">
        <title>Complete genome sequence of Haloplanus rallus MBLA0036.</title>
        <authorList>
            <person name="Nam Y.-d."/>
            <person name="Kang J."/>
            <person name="Chung W.-H."/>
            <person name="Park Y.S."/>
        </authorList>
    </citation>
    <scope>NUCLEOTIDE SEQUENCE [LARGE SCALE GENOMIC DNA]</scope>
    <source>
        <strain evidence="6 7">MBLA0036</strain>
    </source>
</reference>
<dbReference type="SMART" id="SM00086">
    <property type="entry name" value="PAC"/>
    <property type="match status" value="3"/>
</dbReference>
<feature type="domain" description="PAC" evidence="5">
    <location>
        <begin position="453"/>
        <end position="507"/>
    </location>
</feature>
<dbReference type="SUPFAM" id="SSF55874">
    <property type="entry name" value="ATPase domain of HSP90 chaperone/DNA topoisomerase II/histidine kinase"/>
    <property type="match status" value="1"/>
</dbReference>
<evidence type="ECO:0000256" key="1">
    <source>
        <dbReference type="PROSITE-ProRule" id="PRU00169"/>
    </source>
</evidence>
<dbReference type="InterPro" id="IPR000700">
    <property type="entry name" value="PAS-assoc_C"/>
</dbReference>
<dbReference type="EMBL" id="CP034345">
    <property type="protein sequence ID" value="QGX95969.1"/>
    <property type="molecule type" value="Genomic_DNA"/>
</dbReference>
<keyword evidence="7" id="KW-1185">Reference proteome</keyword>
<dbReference type="CDD" id="cd16936">
    <property type="entry name" value="HATPase_RsbW-like"/>
    <property type="match status" value="1"/>
</dbReference>
<dbReference type="SMART" id="SM00091">
    <property type="entry name" value="PAS"/>
    <property type="match status" value="3"/>
</dbReference>
<dbReference type="InterPro" id="IPR003594">
    <property type="entry name" value="HATPase_dom"/>
</dbReference>
<dbReference type="Pfam" id="PF02518">
    <property type="entry name" value="HATPase_c"/>
    <property type="match status" value="1"/>
</dbReference>
<accession>A0A6B9FG73</accession>
<dbReference type="InterPro" id="IPR001789">
    <property type="entry name" value="Sig_transdc_resp-reg_receiver"/>
</dbReference>
<dbReference type="InterPro" id="IPR011006">
    <property type="entry name" value="CheY-like_superfamily"/>
</dbReference>
<dbReference type="Gene3D" id="3.40.50.2300">
    <property type="match status" value="1"/>
</dbReference>
<evidence type="ECO:0000259" key="5">
    <source>
        <dbReference type="PROSITE" id="PS50113"/>
    </source>
</evidence>
<name>A0A6B9FG73_9EURY</name>
<dbReference type="Pfam" id="PF00072">
    <property type="entry name" value="Response_reg"/>
    <property type="match status" value="1"/>
</dbReference>
<dbReference type="SUPFAM" id="SSF55785">
    <property type="entry name" value="PYP-like sensor domain (PAS domain)"/>
    <property type="match status" value="3"/>
</dbReference>
<feature type="domain" description="PAS" evidence="4">
    <location>
        <begin position="382"/>
        <end position="428"/>
    </location>
</feature>
<dbReference type="SMART" id="SM00387">
    <property type="entry name" value="HATPase_c"/>
    <property type="match status" value="1"/>
</dbReference>
<dbReference type="InterPro" id="IPR052155">
    <property type="entry name" value="Biofilm_reg_signaling"/>
</dbReference>
<evidence type="ECO:0000313" key="7">
    <source>
        <dbReference type="Proteomes" id="UP000428325"/>
    </source>
</evidence>
<dbReference type="PROSITE" id="PS50110">
    <property type="entry name" value="RESPONSE_REGULATORY"/>
    <property type="match status" value="1"/>
</dbReference>
<sequence>MRRMHDQIVVGYVDYDTTVPARIDRRNAHITVDHVTRARDCLDRLSSAGYDCLVSAYDLPGIDGLELLDTVREEHPTLPFVLCTDRGSEAVASRAISADVSEYVRADEVSDRAAAVAAAVEERVTEHGRRREPDPGGEHLSLFFEESPLGAVQWDEEFRFERVNGAAEEILGYSEAELRGRSWETIVADTDRERVAEAVAGLLEKDGGTRIRNRNVRKDGTRITCEWYNRAVTDEDGDVRSVFSKFEDVTERKRHREELQRYETIVEALNDAVYALDETGRFTYVNDAFADLVGYDQETILGSTPQLIKGPEAVERAERNLARLLSTDGPDEITFEIDVQPREGDPIVCEDHMGVLPYDGEAFEGSVGTLRDVTARRERSRELRWLRRVVESAVHAVYVTKPDGTITYVNSAFEELTGYTRAEAVGQTPAILNSGTHDEAYFERLWETVRNGEVWEEEIVDERKGGGQYVARQYIVPVAGPSGEIERFAAFQVDISNRKERERHLDRLDRMLRHNLRNDLNVIRGYAENIASRADGEESATAGRVVRRVDEILDMSQKGRTVATMLSEDRDRRSVDIASTVRDVAERVNSSYPAAAVEFDTPSRLVAVATRRIELAVEELVTNAIVHGDGSDSEVAVRVEAGEDRVRIEVEDGNDPLPEMEARLLVDGEELGPLYHGTGLGLWMVYLVVNRSGGAVTTEESDRGGNCIRIQLERDGM</sequence>
<dbReference type="PANTHER" id="PTHR44757">
    <property type="entry name" value="DIGUANYLATE CYCLASE DGCP"/>
    <property type="match status" value="1"/>
</dbReference>
<dbReference type="CDD" id="cd00082">
    <property type="entry name" value="HisKA"/>
    <property type="match status" value="1"/>
</dbReference>
<feature type="domain" description="PAS" evidence="4">
    <location>
        <begin position="136"/>
        <end position="206"/>
    </location>
</feature>
<dbReference type="CDD" id="cd00156">
    <property type="entry name" value="REC"/>
    <property type="match status" value="1"/>
</dbReference>
<dbReference type="Proteomes" id="UP000428325">
    <property type="component" value="Chromosome"/>
</dbReference>
<feature type="domain" description="PAS" evidence="4">
    <location>
        <begin position="258"/>
        <end position="328"/>
    </location>
</feature>
<feature type="domain" description="Response regulatory" evidence="3">
    <location>
        <begin position="6"/>
        <end position="121"/>
    </location>
</feature>
<gene>
    <name evidence="6" type="ORF">EI982_14850</name>
</gene>
<feature type="domain" description="PAC" evidence="5">
    <location>
        <begin position="209"/>
        <end position="261"/>
    </location>
</feature>
<evidence type="ECO:0000313" key="6">
    <source>
        <dbReference type="EMBL" id="QGX95969.1"/>
    </source>
</evidence>
<dbReference type="InterPro" id="IPR000014">
    <property type="entry name" value="PAS"/>
</dbReference>
<evidence type="ECO:0000259" key="4">
    <source>
        <dbReference type="PROSITE" id="PS50112"/>
    </source>
</evidence>
<dbReference type="PROSITE" id="PS50109">
    <property type="entry name" value="HIS_KIN"/>
    <property type="match status" value="1"/>
</dbReference>
<dbReference type="InterPro" id="IPR036890">
    <property type="entry name" value="HATPase_C_sf"/>
</dbReference>
<evidence type="ECO:0000259" key="2">
    <source>
        <dbReference type="PROSITE" id="PS50109"/>
    </source>
</evidence>
<dbReference type="Gene3D" id="3.30.450.20">
    <property type="entry name" value="PAS domain"/>
    <property type="match status" value="3"/>
</dbReference>
<feature type="domain" description="Histidine kinase" evidence="2">
    <location>
        <begin position="511"/>
        <end position="716"/>
    </location>
</feature>
<dbReference type="AlphaFoldDB" id="A0A6B9FG73"/>
<dbReference type="Pfam" id="PF13426">
    <property type="entry name" value="PAS_9"/>
    <property type="match status" value="1"/>
</dbReference>
<dbReference type="NCBIfam" id="TIGR00229">
    <property type="entry name" value="sensory_box"/>
    <property type="match status" value="3"/>
</dbReference>
<proteinExistence type="predicted"/>
<dbReference type="InterPro" id="IPR035965">
    <property type="entry name" value="PAS-like_dom_sf"/>
</dbReference>
<dbReference type="InterPro" id="IPR001610">
    <property type="entry name" value="PAC"/>
</dbReference>
<dbReference type="PANTHER" id="PTHR44757:SF2">
    <property type="entry name" value="BIOFILM ARCHITECTURE MAINTENANCE PROTEIN MBAA"/>
    <property type="match status" value="1"/>
</dbReference>
<dbReference type="SUPFAM" id="SSF52172">
    <property type="entry name" value="CheY-like"/>
    <property type="match status" value="1"/>
</dbReference>
<dbReference type="GO" id="GO:0000155">
    <property type="term" value="F:phosphorelay sensor kinase activity"/>
    <property type="evidence" value="ECO:0007669"/>
    <property type="project" value="InterPro"/>
</dbReference>
<organism evidence="6 7">
    <name type="scientific">Haloplanus rallus</name>
    <dbReference type="NCBI Taxonomy" id="1816183"/>
    <lineage>
        <taxon>Archaea</taxon>
        <taxon>Methanobacteriati</taxon>
        <taxon>Methanobacteriota</taxon>
        <taxon>Stenosarchaea group</taxon>
        <taxon>Halobacteria</taxon>
        <taxon>Halobacteriales</taxon>
        <taxon>Haloferacaceae</taxon>
        <taxon>Haloplanus</taxon>
    </lineage>
</organism>